<dbReference type="EMBL" id="RBNI01003822">
    <property type="protein sequence ID" value="RUP48018.1"/>
    <property type="molecule type" value="Genomic_DNA"/>
</dbReference>
<name>A0A433DB02_9FUNG</name>
<protein>
    <recommendedName>
        <fullName evidence="3">Protein kinase domain-containing protein</fullName>
    </recommendedName>
</protein>
<evidence type="ECO:0008006" key="3">
    <source>
        <dbReference type="Google" id="ProtNLM"/>
    </source>
</evidence>
<dbReference type="InterPro" id="IPR011009">
    <property type="entry name" value="Kinase-like_dom_sf"/>
</dbReference>
<evidence type="ECO:0000313" key="1">
    <source>
        <dbReference type="EMBL" id="RUP48018.1"/>
    </source>
</evidence>
<dbReference type="OrthoDB" id="2318262at2759"/>
<evidence type="ECO:0000313" key="2">
    <source>
        <dbReference type="Proteomes" id="UP000268093"/>
    </source>
</evidence>
<dbReference type="AlphaFoldDB" id="A0A433DB02"/>
<sequence>MDAQRLRAAKDLFAARNRSKEGNYVLLKLWAFTAGANKMNFPYYDELPRHLEYLNLQELSRCMTWIPFERFTNVRRLGRGGFATVHRGTIKWKRGQYTDHVVYSGGKILYHKIDLPITKYFALKEITPDMAPEVKFSILCDAVAVSSVAVKTSDTEPIHYRTHYWTLVASYKQQVLDGNGLRRR</sequence>
<organism evidence="1 2">
    <name type="scientific">Jimgerdemannia flammicorona</name>
    <dbReference type="NCBI Taxonomy" id="994334"/>
    <lineage>
        <taxon>Eukaryota</taxon>
        <taxon>Fungi</taxon>
        <taxon>Fungi incertae sedis</taxon>
        <taxon>Mucoromycota</taxon>
        <taxon>Mucoromycotina</taxon>
        <taxon>Endogonomycetes</taxon>
        <taxon>Endogonales</taxon>
        <taxon>Endogonaceae</taxon>
        <taxon>Jimgerdemannia</taxon>
    </lineage>
</organism>
<proteinExistence type="predicted"/>
<dbReference type="SUPFAM" id="SSF56112">
    <property type="entry name" value="Protein kinase-like (PK-like)"/>
    <property type="match status" value="1"/>
</dbReference>
<dbReference type="Proteomes" id="UP000268093">
    <property type="component" value="Unassembled WGS sequence"/>
</dbReference>
<gene>
    <name evidence="1" type="ORF">BC936DRAFT_145064</name>
</gene>
<keyword evidence="2" id="KW-1185">Reference proteome</keyword>
<comment type="caution">
    <text evidence="1">The sequence shown here is derived from an EMBL/GenBank/DDBJ whole genome shotgun (WGS) entry which is preliminary data.</text>
</comment>
<accession>A0A433DB02</accession>
<reference evidence="1 2" key="1">
    <citation type="journal article" date="2018" name="New Phytol.">
        <title>Phylogenomics of Endogonaceae and evolution of mycorrhizas within Mucoromycota.</title>
        <authorList>
            <person name="Chang Y."/>
            <person name="Desiro A."/>
            <person name="Na H."/>
            <person name="Sandor L."/>
            <person name="Lipzen A."/>
            <person name="Clum A."/>
            <person name="Barry K."/>
            <person name="Grigoriev I.V."/>
            <person name="Martin F.M."/>
            <person name="Stajich J.E."/>
            <person name="Smith M.E."/>
            <person name="Bonito G."/>
            <person name="Spatafora J.W."/>
        </authorList>
    </citation>
    <scope>NUCLEOTIDE SEQUENCE [LARGE SCALE GENOMIC DNA]</scope>
    <source>
        <strain evidence="1 2">GMNB39</strain>
    </source>
</reference>